<keyword evidence="6" id="KW-0408">Iron</keyword>
<dbReference type="SUPFAM" id="SSF56935">
    <property type="entry name" value="Porins"/>
    <property type="match status" value="1"/>
</dbReference>
<evidence type="ECO:0000256" key="11">
    <source>
        <dbReference type="RuleBase" id="RU003357"/>
    </source>
</evidence>
<evidence type="ECO:0000256" key="1">
    <source>
        <dbReference type="ARBA" id="ARBA00004571"/>
    </source>
</evidence>
<dbReference type="Pfam" id="PF13715">
    <property type="entry name" value="CarbopepD_reg_2"/>
    <property type="match status" value="1"/>
</dbReference>
<dbReference type="InterPro" id="IPR011662">
    <property type="entry name" value="Secretin/TonB_short_N"/>
</dbReference>
<keyword evidence="13" id="KW-0675">Receptor</keyword>
<gene>
    <name evidence="13" type="ORF">ERS852429_01472</name>
</gene>
<evidence type="ECO:0000256" key="6">
    <source>
        <dbReference type="ARBA" id="ARBA00023004"/>
    </source>
</evidence>
<evidence type="ECO:0000313" key="13">
    <source>
        <dbReference type="EMBL" id="CUM99165.1"/>
    </source>
</evidence>
<dbReference type="SMART" id="SM00965">
    <property type="entry name" value="STN"/>
    <property type="match status" value="1"/>
</dbReference>
<keyword evidence="5 10" id="KW-0812">Transmembrane</keyword>
<comment type="subcellular location">
    <subcellularLocation>
        <location evidence="1 10">Cell outer membrane</location>
        <topology evidence="1 10">Multi-pass membrane protein</topology>
    </subcellularLocation>
</comment>
<keyword evidence="9 10" id="KW-0998">Cell outer membrane</keyword>
<feature type="domain" description="Secretin/TonB short N-terminal" evidence="12">
    <location>
        <begin position="70"/>
        <end position="121"/>
    </location>
</feature>
<dbReference type="Gene3D" id="2.170.130.10">
    <property type="entry name" value="TonB-dependent receptor, plug domain"/>
    <property type="match status" value="1"/>
</dbReference>
<proteinExistence type="inferred from homology"/>
<organism evidence="13 14">
    <name type="scientific">Parabacteroides distasonis</name>
    <dbReference type="NCBI Taxonomy" id="823"/>
    <lineage>
        <taxon>Bacteria</taxon>
        <taxon>Pseudomonadati</taxon>
        <taxon>Bacteroidota</taxon>
        <taxon>Bacteroidia</taxon>
        <taxon>Bacteroidales</taxon>
        <taxon>Tannerellaceae</taxon>
        <taxon>Parabacteroides</taxon>
    </lineage>
</organism>
<dbReference type="InterPro" id="IPR039426">
    <property type="entry name" value="TonB-dep_rcpt-like"/>
</dbReference>
<accession>A0A173TB66</accession>
<dbReference type="InterPro" id="IPR023997">
    <property type="entry name" value="TonB-dep_OMP_SusC/RagA_CS"/>
</dbReference>
<dbReference type="FunFam" id="2.60.40.1120:FF:000003">
    <property type="entry name" value="Outer membrane protein Omp121"/>
    <property type="match status" value="1"/>
</dbReference>
<evidence type="ECO:0000256" key="7">
    <source>
        <dbReference type="ARBA" id="ARBA00023077"/>
    </source>
</evidence>
<evidence type="ECO:0000256" key="10">
    <source>
        <dbReference type="PROSITE-ProRule" id="PRU01360"/>
    </source>
</evidence>
<dbReference type="NCBIfam" id="TIGR04057">
    <property type="entry name" value="SusC_RagA_signa"/>
    <property type="match status" value="1"/>
</dbReference>
<dbReference type="AlphaFoldDB" id="A0A173TB66"/>
<dbReference type="InterPro" id="IPR023996">
    <property type="entry name" value="TonB-dep_OMP_SusC/RagA"/>
</dbReference>
<keyword evidence="2 10" id="KW-0813">Transport</keyword>
<dbReference type="NCBIfam" id="TIGR04056">
    <property type="entry name" value="OMP_RagA_SusC"/>
    <property type="match status" value="1"/>
</dbReference>
<evidence type="ECO:0000313" key="14">
    <source>
        <dbReference type="Proteomes" id="UP000095591"/>
    </source>
</evidence>
<dbReference type="Gene3D" id="2.40.170.20">
    <property type="entry name" value="TonB-dependent receptor, beta-barrel domain"/>
    <property type="match status" value="1"/>
</dbReference>
<name>A0A173TB66_PARDI</name>
<evidence type="ECO:0000256" key="8">
    <source>
        <dbReference type="ARBA" id="ARBA00023136"/>
    </source>
</evidence>
<evidence type="ECO:0000259" key="12">
    <source>
        <dbReference type="SMART" id="SM00965"/>
    </source>
</evidence>
<dbReference type="SUPFAM" id="SSF49464">
    <property type="entry name" value="Carboxypeptidase regulatory domain-like"/>
    <property type="match status" value="1"/>
</dbReference>
<dbReference type="InterPro" id="IPR012910">
    <property type="entry name" value="Plug_dom"/>
</dbReference>
<dbReference type="Proteomes" id="UP000095591">
    <property type="component" value="Unassembled WGS sequence"/>
</dbReference>
<dbReference type="Gene3D" id="2.60.40.1120">
    <property type="entry name" value="Carboxypeptidase-like, regulatory domain"/>
    <property type="match status" value="1"/>
</dbReference>
<dbReference type="Pfam" id="PF07715">
    <property type="entry name" value="Plug"/>
    <property type="match status" value="1"/>
</dbReference>
<comment type="similarity">
    <text evidence="10 11">Belongs to the TonB-dependent receptor family.</text>
</comment>
<evidence type="ECO:0000256" key="2">
    <source>
        <dbReference type="ARBA" id="ARBA00022448"/>
    </source>
</evidence>
<keyword evidence="7 11" id="KW-0798">TonB box</keyword>
<keyword evidence="8 10" id="KW-0472">Membrane</keyword>
<dbReference type="InterPro" id="IPR008969">
    <property type="entry name" value="CarboxyPept-like_regulatory"/>
</dbReference>
<dbReference type="InterPro" id="IPR037066">
    <property type="entry name" value="Plug_dom_sf"/>
</dbReference>
<protein>
    <submittedName>
        <fullName evidence="13">Outer membrane receptor for ferrienterochelin and colicins</fullName>
    </submittedName>
</protein>
<keyword evidence="3 10" id="KW-1134">Transmembrane beta strand</keyword>
<evidence type="ECO:0000256" key="3">
    <source>
        <dbReference type="ARBA" id="ARBA00022452"/>
    </source>
</evidence>
<dbReference type="GO" id="GO:0006826">
    <property type="term" value="P:iron ion transport"/>
    <property type="evidence" value="ECO:0007669"/>
    <property type="project" value="UniProtKB-KW"/>
</dbReference>
<evidence type="ECO:0000256" key="4">
    <source>
        <dbReference type="ARBA" id="ARBA00022496"/>
    </source>
</evidence>
<evidence type="ECO:0000256" key="5">
    <source>
        <dbReference type="ARBA" id="ARBA00022692"/>
    </source>
</evidence>
<dbReference type="EMBL" id="CYXP01000002">
    <property type="protein sequence ID" value="CUM99165.1"/>
    <property type="molecule type" value="Genomic_DNA"/>
</dbReference>
<keyword evidence="4" id="KW-0410">Iron transport</keyword>
<sequence>MKKICNGHFMSPFNTEDKTFRIMRLTFIALFVFSFSLLASVHSQTMRININANNESTHSILEQIEQQTDYLFIYNTNEIDLNRKASVHAQDQTVMDVLSQIFRNTNIGYAIEGSNIMLMKKDEKAEQQQDNNKVSGTITDKSGEPIIGANVVIKGTTNGTITDIDGNYTLDVPVSAILQISYIGYLTQDVPVNGKQQINIRLVEDTQQLDEVVVVGYGTQKKGELTSSISSIKSETFIQGSVQDAAQLLQGKVAGLGIVMPNGDPTSSSQIVLRGIGSLKGDRVPLVIVDGVPGDMSTVAPEDIESIDVIKDGSAAAIYGTRGNNGVIFITTKKVKGEIPVTIDIQAYVTTQQIKKRLDMMDADQYRQLVKQGKPGAIDYGYDTDWLDQILRTPISYVTNASLRGGNRNSNYIANINYKSGQGIIKRSDNRVLTTRLEINHSMWDNLLKFNLNIMGKEQKYTALGDGKSFNGEIYRNALINIPTERPKDDNGNWIEHPTMNGYMNPVAALYESNGENKSTQLRTFGTVTLTPMDEFFVKALVSRTSYNQTRGYAETKKHISTVRNGKNGFASRGTTASIDNLLEITAQYKNNFGAHNLTGLAGYSYQDNTYENYWMQNWDFPSDQYSYNNMGAGAALKRGEVEEKSEKNKSKLIGVFARINYSFNDRYLASVSIRHEGATQFGANYKWGNFPAVSVGWNIHNEEFMSSLRFISSLKARLGFGVTGSIPEDPYMSLSRLTSDKNLYTGSGWLPSLKPSSNANPNLRWEKKEEWNLGVDFGVLDNRISGSIDLYKRTTKDMLWNYQVATPPYLYQEILANAGTMQNKGLEIHLSAIPVQTKEFSWTTSFNYSTNKNKLVALSNEEFQLKSGYIEDGWTGEPIQQYTHRIFEGGEVGNFYGFKTIDIDSEGRWIIEDKNGNPKPISEQQAEDKKIIGNGLPKHLLSWDNSFTFKNFDLGITMRGAFDYDILNYPRMFYECPVNLTRGNLLATAYEPKYGKTVLNDQQELQYVSYFIERGNFWKIDNITIGYTLKLKKDYLKRIRIYATGNNLFTFTGYSGLDPEVNTQGLNPGCDELGRYPSTRSFTLGAMFTF</sequence>
<dbReference type="GO" id="GO:0009279">
    <property type="term" value="C:cell outer membrane"/>
    <property type="evidence" value="ECO:0007669"/>
    <property type="project" value="UniProtKB-SubCell"/>
</dbReference>
<reference evidence="13 14" key="1">
    <citation type="submission" date="2015-09" db="EMBL/GenBank/DDBJ databases">
        <authorList>
            <consortium name="Pathogen Informatics"/>
        </authorList>
    </citation>
    <scope>NUCLEOTIDE SEQUENCE [LARGE SCALE GENOMIC DNA]</scope>
    <source>
        <strain evidence="13 14">2789STDY5608872</strain>
    </source>
</reference>
<dbReference type="InterPro" id="IPR036942">
    <property type="entry name" value="Beta-barrel_TonB_sf"/>
</dbReference>
<dbReference type="InterPro" id="IPR000531">
    <property type="entry name" value="Beta-barrel_TonB"/>
</dbReference>
<dbReference type="Pfam" id="PF00593">
    <property type="entry name" value="TonB_dep_Rec_b-barrel"/>
    <property type="match status" value="1"/>
</dbReference>
<keyword evidence="4" id="KW-0406">Ion transport</keyword>
<dbReference type="Pfam" id="PF07660">
    <property type="entry name" value="STN"/>
    <property type="match status" value="1"/>
</dbReference>
<dbReference type="PROSITE" id="PS52016">
    <property type="entry name" value="TONB_DEPENDENT_REC_3"/>
    <property type="match status" value="1"/>
</dbReference>
<evidence type="ECO:0000256" key="9">
    <source>
        <dbReference type="ARBA" id="ARBA00023237"/>
    </source>
</evidence>